<dbReference type="STRING" id="1714016.BA724_01465"/>
<dbReference type="SUPFAM" id="SSF52091">
    <property type="entry name" value="SpoIIaa-like"/>
    <property type="match status" value="1"/>
</dbReference>
<accession>A0A1E7DR95</accession>
<dbReference type="Pfam" id="PF01740">
    <property type="entry name" value="STAS"/>
    <property type="match status" value="1"/>
</dbReference>
<reference evidence="3 4" key="1">
    <citation type="submission" date="2016-06" db="EMBL/GenBank/DDBJ databases">
        <title>Domibacillus iocasae genome sequencing.</title>
        <authorList>
            <person name="Verma A."/>
            <person name="Pal Y."/>
            <person name="Ojha A.K."/>
            <person name="Krishnamurthi S."/>
        </authorList>
    </citation>
    <scope>NUCLEOTIDE SEQUENCE [LARGE SCALE GENOMIC DNA]</scope>
    <source>
        <strain evidence="3 4">DSM 29979</strain>
    </source>
</reference>
<evidence type="ECO:0000313" key="3">
    <source>
        <dbReference type="EMBL" id="OES45515.1"/>
    </source>
</evidence>
<dbReference type="Gene3D" id="3.30.750.24">
    <property type="entry name" value="STAS domain"/>
    <property type="match status" value="1"/>
</dbReference>
<protein>
    <submittedName>
        <fullName evidence="3">Anti-anti-sigma factor</fullName>
    </submittedName>
</protein>
<dbReference type="PANTHER" id="PTHR33745:SF3">
    <property type="entry name" value="RSBT CO-ANTAGONIST PROTEIN RSBRC"/>
    <property type="match status" value="1"/>
</dbReference>
<dbReference type="Proteomes" id="UP000095658">
    <property type="component" value="Unassembled WGS sequence"/>
</dbReference>
<dbReference type="InterPro" id="IPR002645">
    <property type="entry name" value="STAS_dom"/>
</dbReference>
<feature type="domain" description="STAS" evidence="2">
    <location>
        <begin position="166"/>
        <end position="277"/>
    </location>
</feature>
<evidence type="ECO:0000259" key="2">
    <source>
        <dbReference type="PROSITE" id="PS50801"/>
    </source>
</evidence>
<keyword evidence="4" id="KW-1185">Reference proteome</keyword>
<dbReference type="InterPro" id="IPR051932">
    <property type="entry name" value="Bact_StressResp_Reg"/>
</dbReference>
<sequence length="278" mass="31371">MNKISIVAKYLTDNSELLAIKIVDDILQRLEIELPKEELTYYNGVYKEFIEFLAESITLNENKVPHGFIEMSKKNGERQAALKGRISSMIGRYPAIRLGFIEQITKISTEHGLSTEDTVTLNKTVSYMLDVSVTETILAFERQTDNLLDEREREINEKQRAINELSAPIVPIQDGIAILPLIGSVDSERVEHILNKVLPDIPRLKVEYLIIDFSGIVTINTDVARHLFRVYDVLRLLGINVLFTGIRPDLATKAISGGIDFSSIKTFANVKQAIENIK</sequence>
<keyword evidence="1" id="KW-0597">Phosphoprotein</keyword>
<dbReference type="AlphaFoldDB" id="A0A1E7DR95"/>
<organism evidence="3 4">
    <name type="scientific">Domibacillus iocasae</name>
    <dbReference type="NCBI Taxonomy" id="1714016"/>
    <lineage>
        <taxon>Bacteria</taxon>
        <taxon>Bacillati</taxon>
        <taxon>Bacillota</taxon>
        <taxon>Bacilli</taxon>
        <taxon>Bacillales</taxon>
        <taxon>Bacillaceae</taxon>
        <taxon>Domibacillus</taxon>
    </lineage>
</organism>
<proteinExistence type="predicted"/>
<dbReference type="CDD" id="cd07041">
    <property type="entry name" value="STAS_RsbR_RsbS_like"/>
    <property type="match status" value="1"/>
</dbReference>
<dbReference type="PANTHER" id="PTHR33745">
    <property type="entry name" value="RSBT ANTAGONIST PROTEIN RSBS-RELATED"/>
    <property type="match status" value="1"/>
</dbReference>
<evidence type="ECO:0000256" key="1">
    <source>
        <dbReference type="ARBA" id="ARBA00022553"/>
    </source>
</evidence>
<dbReference type="PROSITE" id="PS50801">
    <property type="entry name" value="STAS"/>
    <property type="match status" value="1"/>
</dbReference>
<dbReference type="InterPro" id="IPR036513">
    <property type="entry name" value="STAS_dom_sf"/>
</dbReference>
<gene>
    <name evidence="3" type="ORF">BA724_01465</name>
</gene>
<evidence type="ECO:0000313" key="4">
    <source>
        <dbReference type="Proteomes" id="UP000095658"/>
    </source>
</evidence>
<dbReference type="OrthoDB" id="2677458at2"/>
<dbReference type="RefSeq" id="WP_069937513.1">
    <property type="nucleotide sequence ID" value="NZ_MAMP01000012.1"/>
</dbReference>
<comment type="caution">
    <text evidence="3">The sequence shown here is derived from an EMBL/GenBank/DDBJ whole genome shotgun (WGS) entry which is preliminary data.</text>
</comment>
<name>A0A1E7DR95_9BACI</name>
<dbReference type="EMBL" id="MAMP01000012">
    <property type="protein sequence ID" value="OES45515.1"/>
    <property type="molecule type" value="Genomic_DNA"/>
</dbReference>